<keyword evidence="5" id="KW-0804">Transcription</keyword>
<dbReference type="CDD" id="cd07377">
    <property type="entry name" value="WHTH_GntR"/>
    <property type="match status" value="1"/>
</dbReference>
<dbReference type="PANTHER" id="PTHR46577">
    <property type="entry name" value="HTH-TYPE TRANSCRIPTIONAL REGULATORY PROTEIN GABR"/>
    <property type="match status" value="1"/>
</dbReference>
<keyword evidence="7" id="KW-0808">Transferase</keyword>
<dbReference type="GO" id="GO:0003700">
    <property type="term" value="F:DNA-binding transcription factor activity"/>
    <property type="evidence" value="ECO:0007669"/>
    <property type="project" value="InterPro"/>
</dbReference>
<dbReference type="CDD" id="cd00609">
    <property type="entry name" value="AAT_like"/>
    <property type="match status" value="1"/>
</dbReference>
<dbReference type="OrthoDB" id="594134at2"/>
<reference evidence="8" key="1">
    <citation type="submission" date="2018-11" db="EMBL/GenBank/DDBJ databases">
        <title>Chitinophaga lutea sp.nov., isolate from arsenic contaminated soil.</title>
        <authorList>
            <person name="Zong Y."/>
        </authorList>
    </citation>
    <scope>NUCLEOTIDE SEQUENCE [LARGE SCALE GENOMIC DNA]</scope>
    <source>
        <strain evidence="8">YLT18</strain>
    </source>
</reference>
<dbReference type="AlphaFoldDB" id="A0A3N4N1G5"/>
<sequence length="500" mass="56302">MPKVSHQISIPGLELNRASKIPAYKQVYGLLRTAILDHRLQPGQRLPSSRLLAESMGVSRNIILLAYEQLSLEGFIAGATGNGSFVSGTLPDTKPKLPKDTVSPEEKNIASNVTFQYPVSDSLMQRESEAATIKPFQNPEPAMDHFPYRTWAKCAYRIFRNLEFESLNYHDAKGYLPLRTVIADYLRVNRAIRCGPEQIVITTGTQQALNLAAAMLLKNNDRFWIEDPGYINARAVFEHAGGKTCPIPVHADGMDVDHAMQKHPNATLCYITPSHQFPAGGTLSITKRLKLLEWAAKKKMWIIEDDYDSEFQYGSNPVPALQGLDPHKRVIYMGTFSKVLFPGLRIGYIILPDKEMADAFGYAKAFADRQNGITDQLILHEFIHGDHLTIHIRRMRQLYKKRQEILLELIQRLGEELLQADKQSGGMHVLAWLPKGMNDQEVTDMLRLGGVYVAPLSRYTLKYKQPPALILGYTAFNEKLLAQGVRTMVRMISEQASLLS</sequence>
<dbReference type="PANTHER" id="PTHR46577:SF1">
    <property type="entry name" value="HTH-TYPE TRANSCRIPTIONAL REGULATORY PROTEIN GABR"/>
    <property type="match status" value="1"/>
</dbReference>
<dbReference type="GO" id="GO:0030170">
    <property type="term" value="F:pyridoxal phosphate binding"/>
    <property type="evidence" value="ECO:0007669"/>
    <property type="project" value="InterPro"/>
</dbReference>
<accession>A0A3N4N1G5</accession>
<dbReference type="InterPro" id="IPR000524">
    <property type="entry name" value="Tscrpt_reg_HTH_GntR"/>
</dbReference>
<evidence type="ECO:0000256" key="2">
    <source>
        <dbReference type="ARBA" id="ARBA00022898"/>
    </source>
</evidence>
<dbReference type="PRINTS" id="PR00035">
    <property type="entry name" value="HTHGNTR"/>
</dbReference>
<dbReference type="InterPro" id="IPR036388">
    <property type="entry name" value="WH-like_DNA-bd_sf"/>
</dbReference>
<dbReference type="GO" id="GO:0008483">
    <property type="term" value="F:transaminase activity"/>
    <property type="evidence" value="ECO:0007669"/>
    <property type="project" value="UniProtKB-KW"/>
</dbReference>
<dbReference type="Gene3D" id="1.10.10.10">
    <property type="entry name" value="Winged helix-like DNA-binding domain superfamily/Winged helix DNA-binding domain"/>
    <property type="match status" value="1"/>
</dbReference>
<proteinExistence type="inferred from homology"/>
<dbReference type="EMBL" id="RMBX01000004">
    <property type="protein sequence ID" value="RPD41453.1"/>
    <property type="molecule type" value="Genomic_DNA"/>
</dbReference>
<dbReference type="InterPro" id="IPR051446">
    <property type="entry name" value="HTH_trans_reg/aminotransferase"/>
</dbReference>
<dbReference type="PROSITE" id="PS50949">
    <property type="entry name" value="HTH_GNTR"/>
    <property type="match status" value="1"/>
</dbReference>
<dbReference type="GO" id="GO:0003677">
    <property type="term" value="F:DNA binding"/>
    <property type="evidence" value="ECO:0007669"/>
    <property type="project" value="UniProtKB-KW"/>
</dbReference>
<evidence type="ECO:0000313" key="8">
    <source>
        <dbReference type="Proteomes" id="UP000279089"/>
    </source>
</evidence>
<dbReference type="SUPFAM" id="SSF53383">
    <property type="entry name" value="PLP-dependent transferases"/>
    <property type="match status" value="1"/>
</dbReference>
<dbReference type="InterPro" id="IPR015421">
    <property type="entry name" value="PyrdxlP-dep_Trfase_major"/>
</dbReference>
<dbReference type="Gene3D" id="3.40.640.10">
    <property type="entry name" value="Type I PLP-dependent aspartate aminotransferase-like (Major domain)"/>
    <property type="match status" value="1"/>
</dbReference>
<keyword evidence="2" id="KW-0663">Pyridoxal phosphate</keyword>
<feature type="domain" description="HTH gntR-type" evidence="6">
    <location>
        <begin position="21"/>
        <end position="89"/>
    </location>
</feature>
<dbReference type="Proteomes" id="UP000279089">
    <property type="component" value="Unassembled WGS sequence"/>
</dbReference>
<comment type="similarity">
    <text evidence="1">In the C-terminal section; belongs to the class-I pyridoxal-phosphate-dependent aminotransferase family.</text>
</comment>
<dbReference type="Pfam" id="PF00155">
    <property type="entry name" value="Aminotran_1_2"/>
    <property type="match status" value="1"/>
</dbReference>
<dbReference type="Pfam" id="PF00392">
    <property type="entry name" value="GntR"/>
    <property type="match status" value="1"/>
</dbReference>
<dbReference type="InterPro" id="IPR004839">
    <property type="entry name" value="Aminotransferase_I/II_large"/>
</dbReference>
<keyword evidence="3" id="KW-0805">Transcription regulation</keyword>
<dbReference type="SUPFAM" id="SSF46785">
    <property type="entry name" value="Winged helix' DNA-binding domain"/>
    <property type="match status" value="1"/>
</dbReference>
<evidence type="ECO:0000256" key="4">
    <source>
        <dbReference type="ARBA" id="ARBA00023125"/>
    </source>
</evidence>
<keyword evidence="8" id="KW-1185">Reference proteome</keyword>
<evidence type="ECO:0000256" key="5">
    <source>
        <dbReference type="ARBA" id="ARBA00023163"/>
    </source>
</evidence>
<comment type="caution">
    <text evidence="7">The sequence shown here is derived from an EMBL/GenBank/DDBJ whole genome shotgun (WGS) entry which is preliminary data.</text>
</comment>
<dbReference type="SMART" id="SM00345">
    <property type="entry name" value="HTH_GNTR"/>
    <property type="match status" value="1"/>
</dbReference>
<gene>
    <name evidence="7" type="ORF">EG028_09035</name>
</gene>
<evidence type="ECO:0000256" key="3">
    <source>
        <dbReference type="ARBA" id="ARBA00023015"/>
    </source>
</evidence>
<dbReference type="InterPro" id="IPR036390">
    <property type="entry name" value="WH_DNA-bd_sf"/>
</dbReference>
<evidence type="ECO:0000259" key="6">
    <source>
        <dbReference type="PROSITE" id="PS50949"/>
    </source>
</evidence>
<protein>
    <submittedName>
        <fullName evidence="7">PLP-dependent aminotransferase family protein</fullName>
    </submittedName>
</protein>
<evidence type="ECO:0000313" key="7">
    <source>
        <dbReference type="EMBL" id="RPD41453.1"/>
    </source>
</evidence>
<keyword evidence="7" id="KW-0032">Aminotransferase</keyword>
<dbReference type="RefSeq" id="WP_120516248.1">
    <property type="nucleotide sequence ID" value="NZ_QXZY01000005.1"/>
</dbReference>
<organism evidence="7 8">
    <name type="scientific">Chitinophaga barathri</name>
    <dbReference type="NCBI Taxonomy" id="1647451"/>
    <lineage>
        <taxon>Bacteria</taxon>
        <taxon>Pseudomonadati</taxon>
        <taxon>Bacteroidota</taxon>
        <taxon>Chitinophagia</taxon>
        <taxon>Chitinophagales</taxon>
        <taxon>Chitinophagaceae</taxon>
        <taxon>Chitinophaga</taxon>
    </lineage>
</organism>
<evidence type="ECO:0000256" key="1">
    <source>
        <dbReference type="ARBA" id="ARBA00005384"/>
    </source>
</evidence>
<name>A0A3N4N1G5_9BACT</name>
<keyword evidence="4" id="KW-0238">DNA-binding</keyword>
<dbReference type="InterPro" id="IPR015424">
    <property type="entry name" value="PyrdxlP-dep_Trfase"/>
</dbReference>